<dbReference type="Gene3D" id="3.20.20.120">
    <property type="entry name" value="Enolase-like C-terminal domain"/>
    <property type="match status" value="1"/>
</dbReference>
<gene>
    <name evidence="3" type="ORF">QO018_003408</name>
</gene>
<keyword evidence="1 3" id="KW-0456">Lyase</keyword>
<dbReference type="RefSeq" id="WP_209983481.1">
    <property type="nucleotide sequence ID" value="NZ_JAGINO010000011.1"/>
</dbReference>
<dbReference type="InterPro" id="IPR013342">
    <property type="entry name" value="Mandelate_racemase_C"/>
</dbReference>
<organism evidence="3 4">
    <name type="scientific">Azospirillum picis</name>
    <dbReference type="NCBI Taxonomy" id="488438"/>
    <lineage>
        <taxon>Bacteria</taxon>
        <taxon>Pseudomonadati</taxon>
        <taxon>Pseudomonadota</taxon>
        <taxon>Alphaproteobacteria</taxon>
        <taxon>Rhodospirillales</taxon>
        <taxon>Azospirillaceae</taxon>
        <taxon>Azospirillum</taxon>
    </lineage>
</organism>
<proteinExistence type="predicted"/>
<dbReference type="GO" id="GO:0008869">
    <property type="term" value="F:galactonate dehydratase activity"/>
    <property type="evidence" value="ECO:0007669"/>
    <property type="project" value="UniProtKB-EC"/>
</dbReference>
<sequence length="383" mass="40846">MKIERVRITSVEGGGLRPVLVEIVADGVSGFGEAGVAYGYGAPAVAGMLSDMAAEIVGRDATAIRAIWQDLYDNAFWTKGGGAIAFAALSAIELALWDLRGQALGLPVHALLGGPLQRSIPVYANGWNHEHDDVVKWAKAAARPLADGYRSLKAYPFAHELPDGTFRHVPARAVDDGRFRRAVERVKALRAEVGPEVPLMLDLSGGVCDDQLLRFLDVCAGLDIAWIEEPLDPFNLSGLPRVAGLTRIPIAAGERVYGRAGFRNLLDTGAVSIVMPDIANCGGLLEAIQIAGLAETHNARVAPHNCASSLCTAASLALAGLVPNIMTLELYPYFLDSASWVHLVENPPERAVRDGRLELSDLPGLGAVIDRKALARFPTREVA</sequence>
<dbReference type="PANTHER" id="PTHR48080:SF2">
    <property type="entry name" value="D-GALACTONATE DEHYDRATASE"/>
    <property type="match status" value="1"/>
</dbReference>
<dbReference type="EMBL" id="JAUSVU010000012">
    <property type="protein sequence ID" value="MDQ0534533.1"/>
    <property type="molecule type" value="Genomic_DNA"/>
</dbReference>
<dbReference type="SFLD" id="SFLDG00179">
    <property type="entry name" value="mandelate_racemase"/>
    <property type="match status" value="1"/>
</dbReference>
<name>A0ABU0MM35_9PROT</name>
<dbReference type="Pfam" id="PF02746">
    <property type="entry name" value="MR_MLE_N"/>
    <property type="match status" value="1"/>
</dbReference>
<dbReference type="CDD" id="cd03316">
    <property type="entry name" value="MR_like"/>
    <property type="match status" value="1"/>
</dbReference>
<accession>A0ABU0MM35</accession>
<dbReference type="InterPro" id="IPR018110">
    <property type="entry name" value="Mandel_Rmase/mucon_lact_enz_CS"/>
</dbReference>
<protein>
    <submittedName>
        <fullName evidence="3">Galactonate dehydratase</fullName>
        <ecNumber evidence="3">4.2.1.6</ecNumber>
    </submittedName>
</protein>
<dbReference type="SUPFAM" id="SSF51604">
    <property type="entry name" value="Enolase C-terminal domain-like"/>
    <property type="match status" value="1"/>
</dbReference>
<dbReference type="Gene3D" id="3.30.390.10">
    <property type="entry name" value="Enolase-like, N-terminal domain"/>
    <property type="match status" value="1"/>
</dbReference>
<dbReference type="EC" id="4.2.1.6" evidence="3"/>
<dbReference type="InterPro" id="IPR036849">
    <property type="entry name" value="Enolase-like_C_sf"/>
</dbReference>
<dbReference type="SFLD" id="SFLDS00001">
    <property type="entry name" value="Enolase"/>
    <property type="match status" value="1"/>
</dbReference>
<evidence type="ECO:0000313" key="4">
    <source>
        <dbReference type="Proteomes" id="UP001244552"/>
    </source>
</evidence>
<dbReference type="SMART" id="SM00922">
    <property type="entry name" value="MR_MLE"/>
    <property type="match status" value="1"/>
</dbReference>
<evidence type="ECO:0000256" key="1">
    <source>
        <dbReference type="ARBA" id="ARBA00023239"/>
    </source>
</evidence>
<feature type="domain" description="Mandelate racemase/muconate lactonizing enzyme C-terminal" evidence="2">
    <location>
        <begin position="131"/>
        <end position="249"/>
    </location>
</feature>
<dbReference type="InterPro" id="IPR029065">
    <property type="entry name" value="Enolase_C-like"/>
</dbReference>
<dbReference type="Proteomes" id="UP001244552">
    <property type="component" value="Unassembled WGS sequence"/>
</dbReference>
<dbReference type="PANTHER" id="PTHR48080">
    <property type="entry name" value="D-GALACTONATE DEHYDRATASE-RELATED"/>
    <property type="match status" value="1"/>
</dbReference>
<reference evidence="3 4" key="1">
    <citation type="submission" date="2023-07" db="EMBL/GenBank/DDBJ databases">
        <title>Genomic Encyclopedia of Type Strains, Phase IV (KMG-IV): sequencing the most valuable type-strain genomes for metagenomic binning, comparative biology and taxonomic classification.</title>
        <authorList>
            <person name="Goeker M."/>
        </authorList>
    </citation>
    <scope>NUCLEOTIDE SEQUENCE [LARGE SCALE GENOMIC DNA]</scope>
    <source>
        <strain evidence="3 4">DSM 19922</strain>
    </source>
</reference>
<comment type="caution">
    <text evidence="3">The sequence shown here is derived from an EMBL/GenBank/DDBJ whole genome shotgun (WGS) entry which is preliminary data.</text>
</comment>
<dbReference type="InterPro" id="IPR034593">
    <property type="entry name" value="DgoD-like"/>
</dbReference>
<dbReference type="Pfam" id="PF13378">
    <property type="entry name" value="MR_MLE_C"/>
    <property type="match status" value="1"/>
</dbReference>
<evidence type="ECO:0000259" key="2">
    <source>
        <dbReference type="SMART" id="SM00922"/>
    </source>
</evidence>
<keyword evidence="4" id="KW-1185">Reference proteome</keyword>
<evidence type="ECO:0000313" key="3">
    <source>
        <dbReference type="EMBL" id="MDQ0534533.1"/>
    </source>
</evidence>
<dbReference type="PROSITE" id="PS00908">
    <property type="entry name" value="MR_MLE_1"/>
    <property type="match status" value="1"/>
</dbReference>
<dbReference type="InterPro" id="IPR029017">
    <property type="entry name" value="Enolase-like_N"/>
</dbReference>
<dbReference type="InterPro" id="IPR013341">
    <property type="entry name" value="Mandelate_racemase_N_dom"/>
</dbReference>
<dbReference type="SUPFAM" id="SSF54826">
    <property type="entry name" value="Enolase N-terminal domain-like"/>
    <property type="match status" value="1"/>
</dbReference>